<dbReference type="STRING" id="321763.SAMN04488692_103157"/>
<accession>A0A1G9J720</accession>
<feature type="domain" description="SpoVT-AbrB" evidence="2">
    <location>
        <begin position="5"/>
        <end position="51"/>
    </location>
</feature>
<evidence type="ECO:0000259" key="2">
    <source>
        <dbReference type="PROSITE" id="PS51740"/>
    </source>
</evidence>
<dbReference type="PROSITE" id="PS51740">
    <property type="entry name" value="SPOVT_ABRB"/>
    <property type="match status" value="1"/>
</dbReference>
<dbReference type="Proteomes" id="UP000199476">
    <property type="component" value="Unassembled WGS sequence"/>
</dbReference>
<evidence type="ECO:0000313" key="4">
    <source>
        <dbReference type="Proteomes" id="UP000199476"/>
    </source>
</evidence>
<sequence>MGGTGIVRKLNSLGSISIPKEMRERMNLNENESVEIFVGDSGEIILKKYQPGCIFCGEISGTTTHQGKKICQDCLEDIDLQEKKSIEQ</sequence>
<dbReference type="PANTHER" id="PTHR36432">
    <property type="match status" value="1"/>
</dbReference>
<dbReference type="InterPro" id="IPR007159">
    <property type="entry name" value="SpoVT-AbrB_dom"/>
</dbReference>
<dbReference type="InterPro" id="IPR037914">
    <property type="entry name" value="SpoVT-AbrB_sf"/>
</dbReference>
<reference evidence="3 4" key="1">
    <citation type="submission" date="2016-10" db="EMBL/GenBank/DDBJ databases">
        <authorList>
            <person name="de Groot N.N."/>
        </authorList>
    </citation>
    <scope>NUCLEOTIDE SEQUENCE [LARGE SCALE GENOMIC DNA]</scope>
    <source>
        <strain evidence="3 4">SLAS-1</strain>
    </source>
</reference>
<dbReference type="OrthoDB" id="9782993at2"/>
<dbReference type="SMART" id="SM00966">
    <property type="entry name" value="SpoVT_AbrB"/>
    <property type="match status" value="1"/>
</dbReference>
<evidence type="ECO:0000256" key="1">
    <source>
        <dbReference type="PROSITE-ProRule" id="PRU01076"/>
    </source>
</evidence>
<dbReference type="NCBIfam" id="TIGR01439">
    <property type="entry name" value="lp_hng_hel_AbrB"/>
    <property type="match status" value="1"/>
</dbReference>
<dbReference type="GO" id="GO:0003677">
    <property type="term" value="F:DNA binding"/>
    <property type="evidence" value="ECO:0007669"/>
    <property type="project" value="UniProtKB-UniRule"/>
</dbReference>
<dbReference type="AlphaFoldDB" id="A0A1G9J720"/>
<dbReference type="InterPro" id="IPR052731">
    <property type="entry name" value="B_subtilis_Trans_State_Reg"/>
</dbReference>
<evidence type="ECO:0000313" key="3">
    <source>
        <dbReference type="EMBL" id="SDL33328.1"/>
    </source>
</evidence>
<proteinExistence type="predicted"/>
<dbReference type="EMBL" id="FNGO01000003">
    <property type="protein sequence ID" value="SDL33328.1"/>
    <property type="molecule type" value="Genomic_DNA"/>
</dbReference>
<protein>
    <submittedName>
        <fullName evidence="3">Transcriptional pleiotropic regulator of transition state genes</fullName>
    </submittedName>
</protein>
<dbReference type="RefSeq" id="WP_089758379.1">
    <property type="nucleotide sequence ID" value="NZ_FNGO01000003.1"/>
</dbReference>
<keyword evidence="1" id="KW-0238">DNA-binding</keyword>
<name>A0A1G9J720_9FIRM</name>
<dbReference type="Gene3D" id="2.10.260.10">
    <property type="match status" value="1"/>
</dbReference>
<organism evidence="3 4">
    <name type="scientific">Halarsenatibacter silvermanii</name>
    <dbReference type="NCBI Taxonomy" id="321763"/>
    <lineage>
        <taxon>Bacteria</taxon>
        <taxon>Bacillati</taxon>
        <taxon>Bacillota</taxon>
        <taxon>Clostridia</taxon>
        <taxon>Halanaerobiales</taxon>
        <taxon>Halarsenatibacteraceae</taxon>
        <taxon>Halarsenatibacter</taxon>
    </lineage>
</organism>
<gene>
    <name evidence="3" type="ORF">SAMN04488692_103157</name>
</gene>
<keyword evidence="4" id="KW-1185">Reference proteome</keyword>
<dbReference type="SUPFAM" id="SSF89447">
    <property type="entry name" value="AbrB/MazE/MraZ-like"/>
    <property type="match status" value="1"/>
</dbReference>
<dbReference type="PANTHER" id="PTHR36432:SF4">
    <property type="entry name" value="TRANSITION STATE REGULATOR ABH-RELATED"/>
    <property type="match status" value="1"/>
</dbReference>
<dbReference type="Pfam" id="PF04014">
    <property type="entry name" value="MazE_antitoxin"/>
    <property type="match status" value="1"/>
</dbReference>